<name>A0ABV5AYN4_9BACL</name>
<gene>
    <name evidence="1" type="ORF">ACE41H_21425</name>
</gene>
<accession>A0ABV5AYN4</accession>
<evidence type="ECO:0008006" key="3">
    <source>
        <dbReference type="Google" id="ProtNLM"/>
    </source>
</evidence>
<keyword evidence="2" id="KW-1185">Reference proteome</keyword>
<organism evidence="1 2">
    <name type="scientific">Paenibacillus enshidis</name>
    <dbReference type="NCBI Taxonomy" id="1458439"/>
    <lineage>
        <taxon>Bacteria</taxon>
        <taxon>Bacillati</taxon>
        <taxon>Bacillota</taxon>
        <taxon>Bacilli</taxon>
        <taxon>Bacillales</taxon>
        <taxon>Paenibacillaceae</taxon>
        <taxon>Paenibacillus</taxon>
    </lineage>
</organism>
<dbReference type="Proteomes" id="UP001580346">
    <property type="component" value="Unassembled WGS sequence"/>
</dbReference>
<evidence type="ECO:0000313" key="1">
    <source>
        <dbReference type="EMBL" id="MFB5269326.1"/>
    </source>
</evidence>
<dbReference type="RefSeq" id="WP_375357598.1">
    <property type="nucleotide sequence ID" value="NZ_JBHHMI010000029.1"/>
</dbReference>
<dbReference type="EMBL" id="JBHHMI010000029">
    <property type="protein sequence ID" value="MFB5269326.1"/>
    <property type="molecule type" value="Genomic_DNA"/>
</dbReference>
<comment type="caution">
    <text evidence="1">The sequence shown here is derived from an EMBL/GenBank/DDBJ whole genome shotgun (WGS) entry which is preliminary data.</text>
</comment>
<evidence type="ECO:0000313" key="2">
    <source>
        <dbReference type="Proteomes" id="UP001580346"/>
    </source>
</evidence>
<reference evidence="1 2" key="1">
    <citation type="submission" date="2024-09" db="EMBL/GenBank/DDBJ databases">
        <title>Paenibacillus zeirhizospherea sp. nov., isolated from surface of the maize (Zea mays) roots in a horticulture field, Hungary.</title>
        <authorList>
            <person name="Marton D."/>
            <person name="Farkas M."/>
            <person name="Bedics A."/>
            <person name="Toth E."/>
            <person name="Tancsics A."/>
            <person name="Boka K."/>
            <person name="Maroti G."/>
            <person name="Kriszt B."/>
            <person name="Cserhati M."/>
        </authorList>
    </citation>
    <scope>NUCLEOTIDE SEQUENCE [LARGE SCALE GENOMIC DNA]</scope>
    <source>
        <strain evidence="1 2">KCTC 33519</strain>
    </source>
</reference>
<protein>
    <recommendedName>
        <fullName evidence="3">Holin</fullName>
    </recommendedName>
</protein>
<proteinExistence type="predicted"/>
<sequence length="42" mass="4780">MSVLEVVQISLDISDKLVSISVGVLTLWDAWKAVRDKKNHRE</sequence>